<feature type="chain" id="PRO_5014889492" description="Lipoprotein" evidence="1">
    <location>
        <begin position="26"/>
        <end position="120"/>
    </location>
</feature>
<name>A0A2M8KRI6_9BACT</name>
<keyword evidence="1" id="KW-0732">Signal</keyword>
<dbReference type="Proteomes" id="UP000229554">
    <property type="component" value="Unassembled WGS sequence"/>
</dbReference>
<sequence length="120" mass="13208">MHMGNRIERKIGVLLGTTLSALAVAACSSNYGRGSEDYCNGGSCRDGSPTVNRSGNILEKDRSCPEQLLEPTSYVTIAGAPITFFRTLYLRHVHAFSCQRHPKPNSNSNSRNLPFEFICK</sequence>
<gene>
    <name evidence="2" type="ORF">COU88_04430</name>
</gene>
<evidence type="ECO:0000313" key="3">
    <source>
        <dbReference type="Proteomes" id="UP000229554"/>
    </source>
</evidence>
<dbReference type="EMBL" id="PFED01000181">
    <property type="protein sequence ID" value="PJE62544.1"/>
    <property type="molecule type" value="Genomic_DNA"/>
</dbReference>
<comment type="caution">
    <text evidence="2">The sequence shown here is derived from an EMBL/GenBank/DDBJ whole genome shotgun (WGS) entry which is preliminary data.</text>
</comment>
<dbReference type="PROSITE" id="PS51257">
    <property type="entry name" value="PROKAR_LIPOPROTEIN"/>
    <property type="match status" value="1"/>
</dbReference>
<reference evidence="3" key="1">
    <citation type="submission" date="2017-09" db="EMBL/GenBank/DDBJ databases">
        <title>Depth-based differentiation of microbial function through sediment-hosted aquifers and enrichment of novel symbionts in the deep terrestrial subsurface.</title>
        <authorList>
            <person name="Probst A.J."/>
            <person name="Ladd B."/>
            <person name="Jarett J.K."/>
            <person name="Geller-Mcgrath D.E."/>
            <person name="Sieber C.M.K."/>
            <person name="Emerson J.B."/>
            <person name="Anantharaman K."/>
            <person name="Thomas B.C."/>
            <person name="Malmstrom R."/>
            <person name="Stieglmeier M."/>
            <person name="Klingl A."/>
            <person name="Woyke T."/>
            <person name="Ryan C.M."/>
            <person name="Banfield J.F."/>
        </authorList>
    </citation>
    <scope>NUCLEOTIDE SEQUENCE [LARGE SCALE GENOMIC DNA]</scope>
</reference>
<protein>
    <recommendedName>
        <fullName evidence="4">Lipoprotein</fullName>
    </recommendedName>
</protein>
<organism evidence="2 3">
    <name type="scientific">Candidatus Roizmanbacteria bacterium CG10_big_fil_rev_8_21_14_0_10_39_6</name>
    <dbReference type="NCBI Taxonomy" id="1974853"/>
    <lineage>
        <taxon>Bacteria</taxon>
        <taxon>Candidatus Roizmaniibacteriota</taxon>
    </lineage>
</organism>
<evidence type="ECO:0000256" key="1">
    <source>
        <dbReference type="SAM" id="SignalP"/>
    </source>
</evidence>
<evidence type="ECO:0008006" key="4">
    <source>
        <dbReference type="Google" id="ProtNLM"/>
    </source>
</evidence>
<accession>A0A2M8KRI6</accession>
<evidence type="ECO:0000313" key="2">
    <source>
        <dbReference type="EMBL" id="PJE62544.1"/>
    </source>
</evidence>
<dbReference type="AlphaFoldDB" id="A0A2M8KRI6"/>
<feature type="signal peptide" evidence="1">
    <location>
        <begin position="1"/>
        <end position="25"/>
    </location>
</feature>
<proteinExistence type="predicted"/>